<dbReference type="PANTHER" id="PTHR43777:SF1">
    <property type="entry name" value="MOLYBDENUM COFACTOR CYTIDYLYLTRANSFERASE"/>
    <property type="match status" value="1"/>
</dbReference>
<keyword evidence="4" id="KW-1185">Reference proteome</keyword>
<keyword evidence="1" id="KW-0460">Magnesium</keyword>
<keyword evidence="3" id="KW-0808">Transferase</keyword>
<dbReference type="Proteomes" id="UP000501600">
    <property type="component" value="Chromosome"/>
</dbReference>
<sequence length="199" mass="21114">MSEGASSGMMLAILAAGSSRRFGKQDKLTALLHGKMLGLHAAEALAKSPFDHRAVIASSRDHPCAQDWRQLGYDVVVNREAADGQSRSVNLAAQTAVDRGARGLCICLADMPFVTAAEIEKLAAMFEGKNATEPVASSARDKISPPAIFPASSLNMLTEISGDQGARQMLEKATLVQAPAALLQDIDTPEMLNKLNIIQ</sequence>
<dbReference type="SUPFAM" id="SSF53448">
    <property type="entry name" value="Nucleotide-diphospho-sugar transferases"/>
    <property type="match status" value="1"/>
</dbReference>
<name>A0A6H2DPB3_9SPHN</name>
<dbReference type="PANTHER" id="PTHR43777">
    <property type="entry name" value="MOLYBDENUM COFACTOR CYTIDYLYLTRANSFERASE"/>
    <property type="match status" value="1"/>
</dbReference>
<dbReference type="Pfam" id="PF12804">
    <property type="entry name" value="NTP_transf_3"/>
    <property type="match status" value="1"/>
</dbReference>
<dbReference type="InterPro" id="IPR025877">
    <property type="entry name" value="MobA-like_NTP_Trfase"/>
</dbReference>
<gene>
    <name evidence="3" type="ORF">HF685_09615</name>
</gene>
<evidence type="ECO:0000256" key="1">
    <source>
        <dbReference type="ARBA" id="ARBA00022842"/>
    </source>
</evidence>
<dbReference type="RefSeq" id="WP_168819590.1">
    <property type="nucleotide sequence ID" value="NZ_CP051217.1"/>
</dbReference>
<proteinExistence type="predicted"/>
<evidence type="ECO:0000313" key="4">
    <source>
        <dbReference type="Proteomes" id="UP000501600"/>
    </source>
</evidence>
<evidence type="ECO:0000313" key="3">
    <source>
        <dbReference type="EMBL" id="QJB69506.1"/>
    </source>
</evidence>
<protein>
    <submittedName>
        <fullName evidence="3">Nucleotidyltransferase family protein</fullName>
    </submittedName>
</protein>
<reference evidence="3 4" key="1">
    <citation type="submission" date="2020-04" db="EMBL/GenBank/DDBJ databases">
        <title>Genome sequence for Sphingorhabdus sp. strain M1.</title>
        <authorList>
            <person name="Park S.-J."/>
        </authorList>
    </citation>
    <scope>NUCLEOTIDE SEQUENCE [LARGE SCALE GENOMIC DNA]</scope>
    <source>
        <strain evidence="3 4">JK6</strain>
    </source>
</reference>
<accession>A0A6H2DPB3</accession>
<dbReference type="CDD" id="cd04182">
    <property type="entry name" value="GT_2_like_f"/>
    <property type="match status" value="1"/>
</dbReference>
<dbReference type="KEGG" id="phao:HF685_09615"/>
<dbReference type="Gene3D" id="3.90.550.10">
    <property type="entry name" value="Spore Coat Polysaccharide Biosynthesis Protein SpsA, Chain A"/>
    <property type="match status" value="1"/>
</dbReference>
<dbReference type="AlphaFoldDB" id="A0A6H2DPB3"/>
<dbReference type="InterPro" id="IPR029044">
    <property type="entry name" value="Nucleotide-diphossugar_trans"/>
</dbReference>
<feature type="domain" description="MobA-like NTP transferase" evidence="2">
    <location>
        <begin position="12"/>
        <end position="172"/>
    </location>
</feature>
<dbReference type="GO" id="GO:0016779">
    <property type="term" value="F:nucleotidyltransferase activity"/>
    <property type="evidence" value="ECO:0007669"/>
    <property type="project" value="UniProtKB-ARBA"/>
</dbReference>
<evidence type="ECO:0000259" key="2">
    <source>
        <dbReference type="Pfam" id="PF12804"/>
    </source>
</evidence>
<dbReference type="EMBL" id="CP051217">
    <property type="protein sequence ID" value="QJB69506.1"/>
    <property type="molecule type" value="Genomic_DNA"/>
</dbReference>
<organism evidence="3 4">
    <name type="scientific">Parasphingorhabdus halotolerans</name>
    <dbReference type="NCBI Taxonomy" id="2725558"/>
    <lineage>
        <taxon>Bacteria</taxon>
        <taxon>Pseudomonadati</taxon>
        <taxon>Pseudomonadota</taxon>
        <taxon>Alphaproteobacteria</taxon>
        <taxon>Sphingomonadales</taxon>
        <taxon>Sphingomonadaceae</taxon>
        <taxon>Parasphingorhabdus</taxon>
    </lineage>
</organism>